<comment type="caution">
    <text evidence="1">The sequence shown here is derived from an EMBL/GenBank/DDBJ whole genome shotgun (WGS) entry which is preliminary data.</text>
</comment>
<dbReference type="PIRSF" id="PIRSF028235">
    <property type="entry name" value="UCP028235"/>
    <property type="match status" value="1"/>
</dbReference>
<dbReference type="Proteomes" id="UP001595711">
    <property type="component" value="Unassembled WGS sequence"/>
</dbReference>
<proteinExistence type="predicted"/>
<dbReference type="EMBL" id="JBHRYJ010000001">
    <property type="protein sequence ID" value="MFC3674271.1"/>
    <property type="molecule type" value="Genomic_DNA"/>
</dbReference>
<dbReference type="RefSeq" id="WP_379720931.1">
    <property type="nucleotide sequence ID" value="NZ_JBHRYJ010000001.1"/>
</dbReference>
<protein>
    <submittedName>
        <fullName evidence="1">Exopolyphosphatase</fullName>
    </submittedName>
</protein>
<accession>A0ABV7VBR4</accession>
<reference evidence="2" key="1">
    <citation type="journal article" date="2019" name="Int. J. Syst. Evol. Microbiol.">
        <title>The Global Catalogue of Microorganisms (GCM) 10K type strain sequencing project: providing services to taxonomists for standard genome sequencing and annotation.</title>
        <authorList>
            <consortium name="The Broad Institute Genomics Platform"/>
            <consortium name="The Broad Institute Genome Sequencing Center for Infectious Disease"/>
            <person name="Wu L."/>
            <person name="Ma J."/>
        </authorList>
    </citation>
    <scope>NUCLEOTIDE SEQUENCE [LARGE SCALE GENOMIC DNA]</scope>
    <source>
        <strain evidence="2">KCTC 42182</strain>
    </source>
</reference>
<dbReference type="InterPro" id="IPR038763">
    <property type="entry name" value="DHH_sf"/>
</dbReference>
<evidence type="ECO:0000313" key="2">
    <source>
        <dbReference type="Proteomes" id="UP001595711"/>
    </source>
</evidence>
<keyword evidence="2" id="KW-1185">Reference proteome</keyword>
<evidence type="ECO:0000313" key="1">
    <source>
        <dbReference type="EMBL" id="MFC3674271.1"/>
    </source>
</evidence>
<dbReference type="InterPro" id="IPR016877">
    <property type="entry name" value="UCP028235"/>
</dbReference>
<name>A0ABV7VBR4_9PROT</name>
<gene>
    <name evidence="1" type="ORF">ACFOOQ_01870</name>
</gene>
<dbReference type="SUPFAM" id="SSF64182">
    <property type="entry name" value="DHH phosphoesterases"/>
    <property type="match status" value="1"/>
</dbReference>
<organism evidence="1 2">
    <name type="scientific">Ferrovibrio xuzhouensis</name>
    <dbReference type="NCBI Taxonomy" id="1576914"/>
    <lineage>
        <taxon>Bacteria</taxon>
        <taxon>Pseudomonadati</taxon>
        <taxon>Pseudomonadota</taxon>
        <taxon>Alphaproteobacteria</taxon>
        <taxon>Rhodospirillales</taxon>
        <taxon>Rhodospirillaceae</taxon>
        <taxon>Ferrovibrio</taxon>
    </lineage>
</organism>
<sequence length="333" mass="36492">MDSGKFRLVTRSDFDGLASAVLLRDLDLIDDVRFVHPKDMQDGQIEIGARDIITNLPYVPGCHLCFDHHLSEELRVGANGAGAAGAGTGPGNGRDAGPRNGRAANHIIRPGADSAARVVWDHFGGFDRFPRRFDALMAAVDKADSARFTVDEVLDPKGWVLLAFLMDARTGLGRFRDFRISNYQLMQELIALSAGGDVEAVLAHPDVRERAELYFEHVEPFRQQLRRCGSVMGNVVVLDLRGEEPIWAGNRFMVYALYLQCNVSVHVLWGVNRRNTVLAVGKTIFGRAPSLEIGPLLLHYGGGGHAGAGTCQVPNDQAERVLAEIVQSLREDL</sequence>